<dbReference type="Gene3D" id="3.40.228.10">
    <property type="entry name" value="Dimethylsulfoxide Reductase, domain 2"/>
    <property type="match status" value="1"/>
</dbReference>
<evidence type="ECO:0000313" key="7">
    <source>
        <dbReference type="Proteomes" id="UP000184076"/>
    </source>
</evidence>
<dbReference type="Pfam" id="PF00384">
    <property type="entry name" value="Molybdopterin"/>
    <property type="match status" value="1"/>
</dbReference>
<dbReference type="GO" id="GO:0018818">
    <property type="term" value="F:acetylene hydratase activity"/>
    <property type="evidence" value="ECO:0007669"/>
    <property type="project" value="InterPro"/>
</dbReference>
<dbReference type="SMART" id="SM00926">
    <property type="entry name" value="Molybdop_Fe4S4"/>
    <property type="match status" value="1"/>
</dbReference>
<keyword evidence="7" id="KW-1185">Reference proteome</keyword>
<dbReference type="GO" id="GO:0046872">
    <property type="term" value="F:metal ion binding"/>
    <property type="evidence" value="ECO:0007669"/>
    <property type="project" value="UniProtKB-KW"/>
</dbReference>
<sequence>MNHEWFTTHCARFDHGGCGLKVEVADGRIAKVLPDPDDPFSRGWACPKGLSAAERLESPHRLRKPLKRKGSRGSGRWEEIGWDEALDLLTSAFQKAIADSGPEAVAFAQGAPKGPEFFLMLRLANLLQCPNVAGTQHVCHMPREQMAMVTCGFFPVADLEGPAQCVLLWGSNPIHTNEEGVLGGHLKECLDRGARLIVVDPYRTTLAEKAEIWLPIRPGTDDVLALGFLHVILREGLLDRPFVEKWTVGLEDLAQAVEPYTPERVAKACWIEREALLNAARLYAGSRPACLQWGNAVEHTPNSAATCQALVHLMAVTGNLEEPGGNIRAQAPRLLRLSDFIALDAFPERPKKLLNRHHGIIPRLISVPGWILIRSILDQAPYPVRCLYTQGTNPMMTYSDADSVRRALSRLDFLAVADQVLTPTAALADLVLPVTLPMETDDLGHYGLPHGFVTARPKLVDPPPECRSDLWILNEWGKRMGFRDRFWDRPEDILDAILAPSGLSYGDFREKGVLFGPRKARTYLEKGFKTPSGKVELKSSLLERWGFPPLPHARDPEPPGNDFPLILTSRKPKDFFHSAYRHLDRLRRRHPQPQVHLHPETAGELGIRQDQKVVVETPWGAVTQRAHLTDRVHPRVVLADYGWWFPERTEDPLRGWAEANLNRLTPVDETDPVMATPRVRALPCRIRKP</sequence>
<dbReference type="CDD" id="cd02781">
    <property type="entry name" value="MopB_CT_Acetylene-hydratase"/>
    <property type="match status" value="1"/>
</dbReference>
<evidence type="ECO:0000313" key="6">
    <source>
        <dbReference type="EMBL" id="SHF89933.1"/>
    </source>
</evidence>
<dbReference type="InterPro" id="IPR037949">
    <property type="entry name" value="MopB_CT_Acetylene-hydratase"/>
</dbReference>
<dbReference type="RefSeq" id="WP_073040646.1">
    <property type="nucleotide sequence ID" value="NZ_FQVB01000031.1"/>
</dbReference>
<dbReference type="PANTHER" id="PTHR43742">
    <property type="entry name" value="TRIMETHYLAMINE-N-OXIDE REDUCTASE"/>
    <property type="match status" value="1"/>
</dbReference>
<dbReference type="SUPFAM" id="SSF50692">
    <property type="entry name" value="ADC-like"/>
    <property type="match status" value="1"/>
</dbReference>
<dbReference type="InterPro" id="IPR006963">
    <property type="entry name" value="Mopterin_OxRdtase_4Fe-4S_dom"/>
</dbReference>
<evidence type="ECO:0000256" key="3">
    <source>
        <dbReference type="ARBA" id="ARBA00023004"/>
    </source>
</evidence>
<comment type="similarity">
    <text evidence="1">Belongs to the prokaryotic molybdopterin-containing oxidoreductase family.</text>
</comment>
<dbReference type="Pfam" id="PF01568">
    <property type="entry name" value="Molydop_binding"/>
    <property type="match status" value="1"/>
</dbReference>
<keyword evidence="3" id="KW-0408">Iron</keyword>
<dbReference type="InterPro" id="IPR006656">
    <property type="entry name" value="Mopterin_OxRdtase"/>
</dbReference>
<dbReference type="Pfam" id="PF04879">
    <property type="entry name" value="Molybdop_Fe4S4"/>
    <property type="match status" value="1"/>
</dbReference>
<reference evidence="7" key="1">
    <citation type="submission" date="2016-11" db="EMBL/GenBank/DDBJ databases">
        <authorList>
            <person name="Varghese N."/>
            <person name="Submissions S."/>
        </authorList>
    </citation>
    <scope>NUCLEOTIDE SEQUENCE [LARGE SCALE GENOMIC DNA]</scope>
    <source>
        <strain evidence="7">DSM 9756</strain>
    </source>
</reference>
<feature type="domain" description="4Fe-4S Mo/W bis-MGD-type" evidence="5">
    <location>
        <begin position="3"/>
        <end position="60"/>
    </location>
</feature>
<protein>
    <submittedName>
        <fullName evidence="6">Anaerobic selenocysteine-containing dehydrogenase</fullName>
    </submittedName>
</protein>
<dbReference type="GO" id="GO:0051536">
    <property type="term" value="F:iron-sulfur cluster binding"/>
    <property type="evidence" value="ECO:0007669"/>
    <property type="project" value="UniProtKB-KW"/>
</dbReference>
<proteinExistence type="inferred from homology"/>
<dbReference type="Gene3D" id="2.40.40.20">
    <property type="match status" value="1"/>
</dbReference>
<dbReference type="Proteomes" id="UP000184076">
    <property type="component" value="Unassembled WGS sequence"/>
</dbReference>
<evidence type="ECO:0000256" key="1">
    <source>
        <dbReference type="ARBA" id="ARBA00010312"/>
    </source>
</evidence>
<dbReference type="PANTHER" id="PTHR43742:SF6">
    <property type="entry name" value="OXIDOREDUCTASE YYAE-RELATED"/>
    <property type="match status" value="1"/>
</dbReference>
<keyword evidence="2" id="KW-0479">Metal-binding</keyword>
<dbReference type="EMBL" id="FQVB01000031">
    <property type="protein sequence ID" value="SHF89933.1"/>
    <property type="molecule type" value="Genomic_DNA"/>
</dbReference>
<dbReference type="InterPro" id="IPR009010">
    <property type="entry name" value="Asp_de-COase-like_dom_sf"/>
</dbReference>
<dbReference type="AlphaFoldDB" id="A0A1M5FEI1"/>
<evidence type="ECO:0000256" key="2">
    <source>
        <dbReference type="ARBA" id="ARBA00022723"/>
    </source>
</evidence>
<evidence type="ECO:0000259" key="5">
    <source>
        <dbReference type="PROSITE" id="PS51669"/>
    </source>
</evidence>
<dbReference type="STRING" id="1121391.SAMN02745206_02869"/>
<dbReference type="PROSITE" id="PS51669">
    <property type="entry name" value="4FE4S_MOW_BIS_MGD"/>
    <property type="match status" value="1"/>
</dbReference>
<dbReference type="Gene3D" id="2.20.25.90">
    <property type="entry name" value="ADC-like domains"/>
    <property type="match status" value="1"/>
</dbReference>
<accession>A0A1M5FEI1</accession>
<dbReference type="GO" id="GO:0016491">
    <property type="term" value="F:oxidoreductase activity"/>
    <property type="evidence" value="ECO:0007669"/>
    <property type="project" value="InterPro"/>
</dbReference>
<dbReference type="InterPro" id="IPR050612">
    <property type="entry name" value="Prok_Mopterin_Oxidored"/>
</dbReference>
<keyword evidence="4" id="KW-0411">Iron-sulfur</keyword>
<dbReference type="InterPro" id="IPR006657">
    <property type="entry name" value="MoPterin_dinucl-bd_dom"/>
</dbReference>
<gene>
    <name evidence="6" type="ORF">SAMN02745206_02869</name>
</gene>
<dbReference type="Gene3D" id="3.40.50.740">
    <property type="match status" value="1"/>
</dbReference>
<dbReference type="OrthoDB" id="9810782at2"/>
<evidence type="ECO:0000256" key="4">
    <source>
        <dbReference type="ARBA" id="ARBA00023014"/>
    </source>
</evidence>
<dbReference type="SUPFAM" id="SSF53706">
    <property type="entry name" value="Formate dehydrogenase/DMSO reductase, domains 1-3"/>
    <property type="match status" value="1"/>
</dbReference>
<name>A0A1M5FEI1_9BACT</name>
<dbReference type="GO" id="GO:0043546">
    <property type="term" value="F:molybdopterin cofactor binding"/>
    <property type="evidence" value="ECO:0007669"/>
    <property type="project" value="InterPro"/>
</dbReference>
<organism evidence="6 7">
    <name type="scientific">Desulfacinum infernum DSM 9756</name>
    <dbReference type="NCBI Taxonomy" id="1121391"/>
    <lineage>
        <taxon>Bacteria</taxon>
        <taxon>Pseudomonadati</taxon>
        <taxon>Thermodesulfobacteriota</taxon>
        <taxon>Syntrophobacteria</taxon>
        <taxon>Syntrophobacterales</taxon>
        <taxon>Syntrophobacteraceae</taxon>
        <taxon>Desulfacinum</taxon>
    </lineage>
</organism>